<protein>
    <submittedName>
        <fullName evidence="1">Uncharacterized protein</fullName>
    </submittedName>
</protein>
<keyword evidence="2" id="KW-1185">Reference proteome</keyword>
<name>A0A4Y2GLS3_ARAVE</name>
<comment type="caution">
    <text evidence="1">The sequence shown here is derived from an EMBL/GenBank/DDBJ whole genome shotgun (WGS) entry which is preliminary data.</text>
</comment>
<reference evidence="1 2" key="1">
    <citation type="journal article" date="2019" name="Sci. Rep.">
        <title>Orb-weaving spider Araneus ventricosus genome elucidates the spidroin gene catalogue.</title>
        <authorList>
            <person name="Kono N."/>
            <person name="Nakamura H."/>
            <person name="Ohtoshi R."/>
            <person name="Moran D.A.P."/>
            <person name="Shinohara A."/>
            <person name="Yoshida Y."/>
            <person name="Fujiwara M."/>
            <person name="Mori M."/>
            <person name="Tomita M."/>
            <person name="Arakawa K."/>
        </authorList>
    </citation>
    <scope>NUCLEOTIDE SEQUENCE [LARGE SCALE GENOMIC DNA]</scope>
</reference>
<proteinExistence type="predicted"/>
<gene>
    <name evidence="1" type="ORF">AVEN_157072_1</name>
</gene>
<dbReference type="AlphaFoldDB" id="A0A4Y2GLS3"/>
<evidence type="ECO:0000313" key="2">
    <source>
        <dbReference type="Proteomes" id="UP000499080"/>
    </source>
</evidence>
<sequence length="138" mass="15657">MKIISIAIDIQHFSTHQPRSELIFPQFLQPKEWQSNTRLAMCFCFGTFNGTCTKGVTLEVEDALELDHILEKHGEIRLRAGVKMGYAYFYGKQEEFVVSTCVRNYSVPTKKLSTKADKTISYHICTSGNTSSPNDRGK</sequence>
<evidence type="ECO:0000313" key="1">
    <source>
        <dbReference type="EMBL" id="GBM54570.1"/>
    </source>
</evidence>
<organism evidence="1 2">
    <name type="scientific">Araneus ventricosus</name>
    <name type="common">Orbweaver spider</name>
    <name type="synonym">Epeira ventricosa</name>
    <dbReference type="NCBI Taxonomy" id="182803"/>
    <lineage>
        <taxon>Eukaryota</taxon>
        <taxon>Metazoa</taxon>
        <taxon>Ecdysozoa</taxon>
        <taxon>Arthropoda</taxon>
        <taxon>Chelicerata</taxon>
        <taxon>Arachnida</taxon>
        <taxon>Araneae</taxon>
        <taxon>Araneomorphae</taxon>
        <taxon>Entelegynae</taxon>
        <taxon>Araneoidea</taxon>
        <taxon>Araneidae</taxon>
        <taxon>Araneus</taxon>
    </lineage>
</organism>
<dbReference type="Proteomes" id="UP000499080">
    <property type="component" value="Unassembled WGS sequence"/>
</dbReference>
<dbReference type="EMBL" id="BGPR01001465">
    <property type="protein sequence ID" value="GBM54570.1"/>
    <property type="molecule type" value="Genomic_DNA"/>
</dbReference>
<accession>A0A4Y2GLS3</accession>